<keyword evidence="1" id="KW-0812">Transmembrane</keyword>
<dbReference type="Proteomes" id="UP000681414">
    <property type="component" value="Unassembled WGS sequence"/>
</dbReference>
<dbReference type="AlphaFoldDB" id="A0A942YJJ4"/>
<keyword evidence="1" id="KW-1133">Transmembrane helix</keyword>
<reference evidence="2 3" key="1">
    <citation type="submission" date="2021-05" db="EMBL/GenBank/DDBJ databases">
        <title>Novel Bacillus species.</title>
        <authorList>
            <person name="Liu G."/>
        </authorList>
    </citation>
    <scope>NUCLEOTIDE SEQUENCE [LARGE SCALE GENOMIC DNA]</scope>
    <source>
        <strain evidence="3">FJAT-49780</strain>
    </source>
</reference>
<name>A0A942YJJ4_9BACI</name>
<evidence type="ECO:0000256" key="1">
    <source>
        <dbReference type="SAM" id="Phobius"/>
    </source>
</evidence>
<gene>
    <name evidence="2" type="ORF">KHA97_15305</name>
</gene>
<organism evidence="2 3">
    <name type="scientific">Lederbergia citri</name>
    <dbReference type="NCBI Taxonomy" id="2833580"/>
    <lineage>
        <taxon>Bacteria</taxon>
        <taxon>Bacillati</taxon>
        <taxon>Bacillota</taxon>
        <taxon>Bacilli</taxon>
        <taxon>Bacillales</taxon>
        <taxon>Bacillaceae</taxon>
        <taxon>Lederbergia</taxon>
    </lineage>
</organism>
<dbReference type="EMBL" id="JAGYPG010000002">
    <property type="protein sequence ID" value="MBS4196431.1"/>
    <property type="molecule type" value="Genomic_DNA"/>
</dbReference>
<keyword evidence="3" id="KW-1185">Reference proteome</keyword>
<feature type="transmembrane region" description="Helical" evidence="1">
    <location>
        <begin position="93"/>
        <end position="114"/>
    </location>
</feature>
<dbReference type="RefSeq" id="WP_213125566.1">
    <property type="nucleotide sequence ID" value="NZ_JAGYPG010000002.1"/>
</dbReference>
<feature type="transmembrane region" description="Helical" evidence="1">
    <location>
        <begin position="43"/>
        <end position="64"/>
    </location>
</feature>
<evidence type="ECO:0000313" key="2">
    <source>
        <dbReference type="EMBL" id="MBS4196431.1"/>
    </source>
</evidence>
<evidence type="ECO:0000313" key="3">
    <source>
        <dbReference type="Proteomes" id="UP000681414"/>
    </source>
</evidence>
<accession>A0A942YJJ4</accession>
<keyword evidence="1" id="KW-0472">Membrane</keyword>
<sequence length="123" mass="13109">MQMVKKRLISIPAKVVSIVFIVIAILGLSASTASQIITGGHGVLLYIINAVGDLIVLFGAIQLFRGNQNEKALVIVGSILFGAYGIFTLGESLLGGAVTVFIALIFILLTRYVVFNNKKKKSS</sequence>
<feature type="transmembrane region" description="Helical" evidence="1">
    <location>
        <begin position="71"/>
        <end position="87"/>
    </location>
</feature>
<protein>
    <submittedName>
        <fullName evidence="2">Uncharacterized protein</fullName>
    </submittedName>
</protein>
<proteinExistence type="predicted"/>
<comment type="caution">
    <text evidence="2">The sequence shown here is derived from an EMBL/GenBank/DDBJ whole genome shotgun (WGS) entry which is preliminary data.</text>
</comment>